<dbReference type="Pfam" id="PF00069">
    <property type="entry name" value="Pkinase"/>
    <property type="match status" value="1"/>
</dbReference>
<keyword evidence="2 3" id="KW-0067">ATP-binding</keyword>
<dbReference type="PhylomeDB" id="B3RJS1"/>
<dbReference type="PIRSF" id="PIRSF000654">
    <property type="entry name" value="Integrin-linked_kinase"/>
    <property type="match status" value="1"/>
</dbReference>
<keyword evidence="1 3" id="KW-0547">Nucleotide-binding</keyword>
<organism evidence="6 7">
    <name type="scientific">Trichoplax adhaerens</name>
    <name type="common">Trichoplax reptans</name>
    <dbReference type="NCBI Taxonomy" id="10228"/>
    <lineage>
        <taxon>Eukaryota</taxon>
        <taxon>Metazoa</taxon>
        <taxon>Placozoa</taxon>
        <taxon>Uniplacotomia</taxon>
        <taxon>Trichoplacea</taxon>
        <taxon>Trichoplacidae</taxon>
        <taxon>Trichoplax</taxon>
    </lineage>
</organism>
<keyword evidence="7" id="KW-1185">Reference proteome</keyword>
<keyword evidence="4" id="KW-0723">Serine/threonine-protein kinase</keyword>
<evidence type="ECO:0000313" key="6">
    <source>
        <dbReference type="EMBL" id="EDV29343.1"/>
    </source>
</evidence>
<dbReference type="OMA" id="PINANND"/>
<proteinExistence type="inferred from homology"/>
<feature type="binding site" evidence="3">
    <location>
        <position position="71"/>
    </location>
    <ligand>
        <name>ATP</name>
        <dbReference type="ChEBI" id="CHEBI:30616"/>
    </ligand>
</feature>
<accession>B3RJS1</accession>
<dbReference type="InParanoid" id="B3RJS1"/>
<dbReference type="RefSeq" id="XP_002108545.1">
    <property type="nucleotide sequence ID" value="XM_002108509.1"/>
</dbReference>
<dbReference type="Gene3D" id="3.30.200.20">
    <property type="entry name" value="Phosphorylase Kinase, domain 1"/>
    <property type="match status" value="1"/>
</dbReference>
<dbReference type="InterPro" id="IPR017441">
    <property type="entry name" value="Protein_kinase_ATP_BS"/>
</dbReference>
<evidence type="ECO:0000259" key="5">
    <source>
        <dbReference type="PROSITE" id="PS50011"/>
    </source>
</evidence>
<dbReference type="PANTHER" id="PTHR27006">
    <property type="entry name" value="PROMASTIGOTE SURFACE ANTIGEN PROTEIN PSA"/>
    <property type="match status" value="1"/>
</dbReference>
<dbReference type="PROSITE" id="PS00108">
    <property type="entry name" value="PROTEIN_KINASE_ST"/>
    <property type="match status" value="1"/>
</dbReference>
<protein>
    <recommendedName>
        <fullName evidence="5">Protein kinase domain-containing protein</fullName>
    </recommendedName>
</protein>
<dbReference type="PROSITE" id="PS50011">
    <property type="entry name" value="PROTEIN_KINASE_DOM"/>
    <property type="match status" value="1"/>
</dbReference>
<dbReference type="SMART" id="SM00220">
    <property type="entry name" value="S_TKc"/>
    <property type="match status" value="1"/>
</dbReference>
<evidence type="ECO:0000256" key="4">
    <source>
        <dbReference type="RuleBase" id="RU000304"/>
    </source>
</evidence>
<evidence type="ECO:0000256" key="1">
    <source>
        <dbReference type="ARBA" id="ARBA00022741"/>
    </source>
</evidence>
<reference evidence="6 7" key="1">
    <citation type="journal article" date="2008" name="Nature">
        <title>The Trichoplax genome and the nature of placozoans.</title>
        <authorList>
            <person name="Srivastava M."/>
            <person name="Begovic E."/>
            <person name="Chapman J."/>
            <person name="Putnam N.H."/>
            <person name="Hellsten U."/>
            <person name="Kawashima T."/>
            <person name="Kuo A."/>
            <person name="Mitros T."/>
            <person name="Salamov A."/>
            <person name="Carpenter M.L."/>
            <person name="Signorovitch A.Y."/>
            <person name="Moreno M.A."/>
            <person name="Kamm K."/>
            <person name="Grimwood J."/>
            <person name="Schmutz J."/>
            <person name="Shapiro H."/>
            <person name="Grigoriev I.V."/>
            <person name="Buss L.W."/>
            <person name="Schierwater B."/>
            <person name="Dellaporta S.L."/>
            <person name="Rokhsar D.S."/>
        </authorList>
    </citation>
    <scope>NUCLEOTIDE SEQUENCE [LARGE SCALE GENOMIC DNA]</scope>
    <source>
        <strain evidence="6 7">Grell-BS-1999</strain>
    </source>
</reference>
<dbReference type="GO" id="GO:0005524">
    <property type="term" value="F:ATP binding"/>
    <property type="evidence" value="ECO:0007669"/>
    <property type="project" value="UniProtKB-UniRule"/>
</dbReference>
<feature type="domain" description="Protein kinase" evidence="5">
    <location>
        <begin position="43"/>
        <end position="310"/>
    </location>
</feature>
<sequence length="310" mass="35265">MGCLYSKKCNRKQQQKSLPINANNDCQYVKICSKDIIAATHDFNEEYKIGSGGFGEVYKGKLPSYGVVAIKRIKDGVSKEFRTENQYLMQCEHSNLVKLYQSMQVKGHHCLIMQYVSNGSLKSNLKEKDCNLNYIVRLQICAGIAKGIRFLHTGFHYSLIHRDIKTANILLDQNYVPKICDFGLVTVIYGGKNNTSVTIAQDNAGTRGYAPPEARVGIISRRFDIYSFGVVILEVVSGKANCATNRKHRYLAQYFQYCYAYDKWSFPLDPVAKWPQKFAWKLLALAKVCLEDNRYKRPDISSVSIHHSTL</sequence>
<dbReference type="PROSITE" id="PS00107">
    <property type="entry name" value="PROTEIN_KINASE_ATP"/>
    <property type="match status" value="1"/>
</dbReference>
<evidence type="ECO:0000256" key="3">
    <source>
        <dbReference type="PROSITE-ProRule" id="PRU10141"/>
    </source>
</evidence>
<gene>
    <name evidence="6" type="ORF">TRIADDRAFT_51565</name>
</gene>
<dbReference type="PANTHER" id="PTHR27006:SF606">
    <property type="entry name" value="INTERLEUKIN-1 RECEPTOR-ASSOCIATED KINASE 4"/>
    <property type="match status" value="1"/>
</dbReference>
<evidence type="ECO:0000256" key="2">
    <source>
        <dbReference type="ARBA" id="ARBA00022840"/>
    </source>
</evidence>
<evidence type="ECO:0000313" key="7">
    <source>
        <dbReference type="Proteomes" id="UP000009022"/>
    </source>
</evidence>
<dbReference type="FunFam" id="1.10.510.10:FF:001902">
    <property type="entry name" value="Leucine-rich repeat receptor protein kinase MSP1"/>
    <property type="match status" value="1"/>
</dbReference>
<dbReference type="OrthoDB" id="4062651at2759"/>
<keyword evidence="4" id="KW-0418">Kinase</keyword>
<dbReference type="GO" id="GO:0004674">
    <property type="term" value="F:protein serine/threonine kinase activity"/>
    <property type="evidence" value="ECO:0000318"/>
    <property type="project" value="GO_Central"/>
</dbReference>
<dbReference type="eggNOG" id="KOG1187">
    <property type="taxonomic scope" value="Eukaryota"/>
</dbReference>
<dbReference type="KEGG" id="tad:TRIADDRAFT_51565"/>
<dbReference type="InterPro" id="IPR008271">
    <property type="entry name" value="Ser/Thr_kinase_AS"/>
</dbReference>
<dbReference type="AlphaFoldDB" id="B3RJS1"/>
<dbReference type="Gene3D" id="1.10.510.10">
    <property type="entry name" value="Transferase(Phosphotransferase) domain 1"/>
    <property type="match status" value="1"/>
</dbReference>
<dbReference type="STRING" id="10228.B3RJS1"/>
<dbReference type="InterPro" id="IPR011009">
    <property type="entry name" value="Kinase-like_dom_sf"/>
</dbReference>
<dbReference type="EMBL" id="DS985241">
    <property type="protein sequence ID" value="EDV29343.1"/>
    <property type="molecule type" value="Genomic_DNA"/>
</dbReference>
<dbReference type="FunFam" id="3.30.200.20:FF:001346">
    <property type="entry name" value="Leucine-rich repeat receptor protein kinase MSP1"/>
    <property type="match status" value="1"/>
</dbReference>
<dbReference type="HOGENOM" id="CLU_000288_21_4_1"/>
<comment type="similarity">
    <text evidence="4">Belongs to the protein kinase superfamily.</text>
</comment>
<dbReference type="CTD" id="6749759"/>
<dbReference type="InterPro" id="IPR000719">
    <property type="entry name" value="Prot_kinase_dom"/>
</dbReference>
<name>B3RJS1_TRIAD</name>
<dbReference type="Proteomes" id="UP000009022">
    <property type="component" value="Unassembled WGS sequence"/>
</dbReference>
<keyword evidence="4" id="KW-0808">Transferase</keyword>
<dbReference type="GeneID" id="6749759"/>
<dbReference type="SUPFAM" id="SSF56112">
    <property type="entry name" value="Protein kinase-like (PK-like)"/>
    <property type="match status" value="1"/>
</dbReference>